<evidence type="ECO:0000313" key="2">
    <source>
        <dbReference type="EMBL" id="KAK5693961.1"/>
    </source>
</evidence>
<dbReference type="InterPro" id="IPR001810">
    <property type="entry name" value="F-box_dom"/>
</dbReference>
<dbReference type="SUPFAM" id="SSF81383">
    <property type="entry name" value="F-box domain"/>
    <property type="match status" value="1"/>
</dbReference>
<name>A0AAN7ZRR1_9PEZI</name>
<gene>
    <name evidence="2" type="ORF">LTR97_009579</name>
</gene>
<organism evidence="2 3">
    <name type="scientific">Elasticomyces elasticus</name>
    <dbReference type="NCBI Taxonomy" id="574655"/>
    <lineage>
        <taxon>Eukaryota</taxon>
        <taxon>Fungi</taxon>
        <taxon>Dikarya</taxon>
        <taxon>Ascomycota</taxon>
        <taxon>Pezizomycotina</taxon>
        <taxon>Dothideomycetes</taxon>
        <taxon>Dothideomycetidae</taxon>
        <taxon>Mycosphaerellales</taxon>
        <taxon>Teratosphaeriaceae</taxon>
        <taxon>Elasticomyces</taxon>
    </lineage>
</organism>
<comment type="caution">
    <text evidence="2">The sequence shown here is derived from an EMBL/GenBank/DDBJ whole genome shotgun (WGS) entry which is preliminary data.</text>
</comment>
<dbReference type="PROSITE" id="PS50181">
    <property type="entry name" value="FBOX"/>
    <property type="match status" value="1"/>
</dbReference>
<proteinExistence type="predicted"/>
<protein>
    <recommendedName>
        <fullName evidence="1">F-box domain-containing protein</fullName>
    </recommendedName>
</protein>
<evidence type="ECO:0000259" key="1">
    <source>
        <dbReference type="PROSITE" id="PS50181"/>
    </source>
</evidence>
<reference evidence="2" key="1">
    <citation type="submission" date="2023-08" db="EMBL/GenBank/DDBJ databases">
        <title>Black Yeasts Isolated from many extreme environments.</title>
        <authorList>
            <person name="Coleine C."/>
            <person name="Stajich J.E."/>
            <person name="Selbmann L."/>
        </authorList>
    </citation>
    <scope>NUCLEOTIDE SEQUENCE</scope>
    <source>
        <strain evidence="2">CCFEE 5810</strain>
    </source>
</reference>
<evidence type="ECO:0000313" key="3">
    <source>
        <dbReference type="Proteomes" id="UP001310594"/>
    </source>
</evidence>
<sequence length="292" mass="32876">MVDLLSLPAELVEIIATCTPPEDLPALRLTCKEVHSAVQRPFVKAHFREKTFMLPSSGSMQALVAISRHPIFGKAMKKVNLMALRVRDPKPARSDQVLLGVQRAEARGSTQLGALIRLIRHQRCLQQQISDEQDDYYSECQWTTPLIKALRNFKSTSSDMFVDWQECREYSGITRNAACGRMHIERMLGVSEWMINVPVDDYQGIEFLMAIDQGGCPLAGFGCGGHSSGMGFPLYTFMFGGRDESVWDGLRTVDIPIDQYTRYEPTDHDVAQRMLDFMAGAQIVEHLSLRCV</sequence>
<dbReference type="Proteomes" id="UP001310594">
    <property type="component" value="Unassembled WGS sequence"/>
</dbReference>
<dbReference type="InterPro" id="IPR036047">
    <property type="entry name" value="F-box-like_dom_sf"/>
</dbReference>
<dbReference type="AlphaFoldDB" id="A0AAN7ZRR1"/>
<dbReference type="EMBL" id="JAVRQU010000016">
    <property type="protein sequence ID" value="KAK5693961.1"/>
    <property type="molecule type" value="Genomic_DNA"/>
</dbReference>
<feature type="domain" description="F-box" evidence="1">
    <location>
        <begin position="1"/>
        <end position="50"/>
    </location>
</feature>
<accession>A0AAN7ZRR1</accession>
<dbReference type="Pfam" id="PF00646">
    <property type="entry name" value="F-box"/>
    <property type="match status" value="1"/>
</dbReference>